<feature type="region of interest" description="Disordered" evidence="1">
    <location>
        <begin position="1"/>
        <end position="57"/>
    </location>
</feature>
<proteinExistence type="predicted"/>
<feature type="region of interest" description="Disordered" evidence="1">
    <location>
        <begin position="77"/>
        <end position="100"/>
    </location>
</feature>
<comment type="caution">
    <text evidence="2">The sequence shown here is derived from an EMBL/GenBank/DDBJ whole genome shotgun (WGS) entry which is preliminary data.</text>
</comment>
<name>A0A8H7ZUJ7_9FUNG</name>
<evidence type="ECO:0000256" key="1">
    <source>
        <dbReference type="SAM" id="MobiDB-lite"/>
    </source>
</evidence>
<keyword evidence="3" id="KW-1185">Reference proteome</keyword>
<dbReference type="AlphaFoldDB" id="A0A8H7ZUJ7"/>
<protein>
    <submittedName>
        <fullName evidence="2">Uncharacterized protein</fullName>
    </submittedName>
</protein>
<gene>
    <name evidence="2" type="ORF">BJ554DRAFT_175</name>
</gene>
<dbReference type="Proteomes" id="UP000673691">
    <property type="component" value="Unassembled WGS sequence"/>
</dbReference>
<sequence>MSTKLAKKAFNSFLAPPRSKADPGAGVVSGGGEDGRESAAAKKRRRTRDPSRVAADGLPAVRSGLKKAKLDKKFQGSNLAVRERKRTQAPAPSALGEWNF</sequence>
<organism evidence="2 3">
    <name type="scientific">Olpidium bornovanus</name>
    <dbReference type="NCBI Taxonomy" id="278681"/>
    <lineage>
        <taxon>Eukaryota</taxon>
        <taxon>Fungi</taxon>
        <taxon>Fungi incertae sedis</taxon>
        <taxon>Olpidiomycota</taxon>
        <taxon>Olpidiomycotina</taxon>
        <taxon>Olpidiomycetes</taxon>
        <taxon>Olpidiales</taxon>
        <taxon>Olpidiaceae</taxon>
        <taxon>Olpidium</taxon>
    </lineage>
</organism>
<reference evidence="2 3" key="1">
    <citation type="journal article" name="Sci. Rep.">
        <title>Genome-scale phylogenetic analyses confirm Olpidium as the closest living zoosporic fungus to the non-flagellated, terrestrial fungi.</title>
        <authorList>
            <person name="Chang Y."/>
            <person name="Rochon D."/>
            <person name="Sekimoto S."/>
            <person name="Wang Y."/>
            <person name="Chovatia M."/>
            <person name="Sandor L."/>
            <person name="Salamov A."/>
            <person name="Grigoriev I.V."/>
            <person name="Stajich J.E."/>
            <person name="Spatafora J.W."/>
        </authorList>
    </citation>
    <scope>NUCLEOTIDE SEQUENCE [LARGE SCALE GENOMIC DNA]</scope>
    <source>
        <strain evidence="2">S191</strain>
    </source>
</reference>
<evidence type="ECO:0000313" key="3">
    <source>
        <dbReference type="Proteomes" id="UP000673691"/>
    </source>
</evidence>
<evidence type="ECO:0000313" key="2">
    <source>
        <dbReference type="EMBL" id="KAG5459422.1"/>
    </source>
</evidence>
<accession>A0A8H7ZUJ7</accession>
<dbReference type="EMBL" id="JAEFCI010006866">
    <property type="protein sequence ID" value="KAG5459422.1"/>
    <property type="molecule type" value="Genomic_DNA"/>
</dbReference>